<name>A0A2A6B6W5_PRIPA</name>
<reference evidence="1" key="2">
    <citation type="submission" date="2022-06" db="UniProtKB">
        <authorList>
            <consortium name="EnsemblMetazoa"/>
        </authorList>
    </citation>
    <scope>IDENTIFICATION</scope>
    <source>
        <strain evidence="1">PS312</strain>
    </source>
</reference>
<gene>
    <name evidence="1" type="primary">WBGene00273775</name>
</gene>
<sequence length="328" mass="36046">GLLFVSLGDGVTRAGDGVRAAAAAAADCLLRAAAPGERGSGRVTLLTRLLLRGRRLVGHVALGRHATRRLRLHSNRSTLRIRPGQQYLYLDAALVEATARLLVCRRDGQTLQHTVFDSSRRQTARARTRETQRTRGAERERITVPEGGRALARIERMREHYRNPVLKQYGDLLSYRSFSTLALSGIGPASAPFLTGSRSLVSRWVSDWPAVSGATIPNSDSKSHLKYRNHSIIGIHSIIYRTPSSTKAPPPSLVHSTSHGSHRTPTLPYLEYLIIELLLREAVLLHSQCPQPLALRQGGRVETGELVLIGHQLGHLKGSDLKIVESAY</sequence>
<dbReference type="Proteomes" id="UP000005239">
    <property type="component" value="Unassembled WGS sequence"/>
</dbReference>
<protein>
    <submittedName>
        <fullName evidence="1">Uncharacterized protein</fullName>
    </submittedName>
</protein>
<organism evidence="1 2">
    <name type="scientific">Pristionchus pacificus</name>
    <name type="common">Parasitic nematode worm</name>
    <dbReference type="NCBI Taxonomy" id="54126"/>
    <lineage>
        <taxon>Eukaryota</taxon>
        <taxon>Metazoa</taxon>
        <taxon>Ecdysozoa</taxon>
        <taxon>Nematoda</taxon>
        <taxon>Chromadorea</taxon>
        <taxon>Rhabditida</taxon>
        <taxon>Rhabditina</taxon>
        <taxon>Diplogasteromorpha</taxon>
        <taxon>Diplogasteroidea</taxon>
        <taxon>Neodiplogasteridae</taxon>
        <taxon>Pristionchus</taxon>
    </lineage>
</organism>
<reference evidence="2" key="1">
    <citation type="journal article" date="2008" name="Nat. Genet.">
        <title>The Pristionchus pacificus genome provides a unique perspective on nematode lifestyle and parasitism.</title>
        <authorList>
            <person name="Dieterich C."/>
            <person name="Clifton S.W."/>
            <person name="Schuster L.N."/>
            <person name="Chinwalla A."/>
            <person name="Delehaunty K."/>
            <person name="Dinkelacker I."/>
            <person name="Fulton L."/>
            <person name="Fulton R."/>
            <person name="Godfrey J."/>
            <person name="Minx P."/>
            <person name="Mitreva M."/>
            <person name="Roeseler W."/>
            <person name="Tian H."/>
            <person name="Witte H."/>
            <person name="Yang S.P."/>
            <person name="Wilson R.K."/>
            <person name="Sommer R.J."/>
        </authorList>
    </citation>
    <scope>NUCLEOTIDE SEQUENCE [LARGE SCALE GENOMIC DNA]</scope>
    <source>
        <strain evidence="2">PS312</strain>
    </source>
</reference>
<accession>A0A2A6B6W5</accession>
<accession>A0A8R1UPH3</accession>
<dbReference type="EnsemblMetazoa" id="PPA35406.1">
    <property type="protein sequence ID" value="PPA35406.1"/>
    <property type="gene ID" value="WBGene00273775"/>
</dbReference>
<proteinExistence type="predicted"/>
<keyword evidence="2" id="KW-1185">Reference proteome</keyword>
<dbReference type="AlphaFoldDB" id="A0A2A6B6W5"/>
<evidence type="ECO:0000313" key="2">
    <source>
        <dbReference type="Proteomes" id="UP000005239"/>
    </source>
</evidence>
<evidence type="ECO:0000313" key="1">
    <source>
        <dbReference type="EnsemblMetazoa" id="PPA35406.1"/>
    </source>
</evidence>